<evidence type="ECO:0000256" key="5">
    <source>
        <dbReference type="PROSITE-ProRule" id="PRU00205"/>
    </source>
</evidence>
<dbReference type="GO" id="GO:0016020">
    <property type="term" value="C:membrane"/>
    <property type="evidence" value="ECO:0007669"/>
    <property type="project" value="UniProtKB-SubCell"/>
</dbReference>
<evidence type="ECO:0000256" key="3">
    <source>
        <dbReference type="ARBA" id="ARBA00022989"/>
    </source>
</evidence>
<keyword evidence="9" id="KW-1185">Reference proteome</keyword>
<evidence type="ECO:0000313" key="9">
    <source>
        <dbReference type="Proteomes" id="UP000249390"/>
    </source>
</evidence>
<reference evidence="8 9" key="1">
    <citation type="submission" date="2018-06" db="EMBL/GenBank/DDBJ databases">
        <title>The Genome of Cuscuta australis (Dodder) Provides Insight into the Evolution of Plant Parasitism.</title>
        <authorList>
            <person name="Liu H."/>
        </authorList>
    </citation>
    <scope>NUCLEOTIDE SEQUENCE [LARGE SCALE GENOMIC DNA]</scope>
    <source>
        <strain evidence="9">cv. Yunnan</strain>
        <tissue evidence="8">Vines</tissue>
    </source>
</reference>
<keyword evidence="4 5" id="KW-0472">Membrane</keyword>
<proteinExistence type="predicted"/>
<feature type="transmembrane region" description="Helical" evidence="6">
    <location>
        <begin position="6"/>
        <end position="27"/>
    </location>
</feature>
<feature type="domain" description="TLC" evidence="7">
    <location>
        <begin position="29"/>
        <end position="218"/>
    </location>
</feature>
<feature type="transmembrane region" description="Helical" evidence="6">
    <location>
        <begin position="161"/>
        <end position="183"/>
    </location>
</feature>
<organism evidence="8 9">
    <name type="scientific">Cuscuta australis</name>
    <dbReference type="NCBI Taxonomy" id="267555"/>
    <lineage>
        <taxon>Eukaryota</taxon>
        <taxon>Viridiplantae</taxon>
        <taxon>Streptophyta</taxon>
        <taxon>Embryophyta</taxon>
        <taxon>Tracheophyta</taxon>
        <taxon>Spermatophyta</taxon>
        <taxon>Magnoliopsida</taxon>
        <taxon>eudicotyledons</taxon>
        <taxon>Gunneridae</taxon>
        <taxon>Pentapetalae</taxon>
        <taxon>asterids</taxon>
        <taxon>lamiids</taxon>
        <taxon>Solanales</taxon>
        <taxon>Convolvulaceae</taxon>
        <taxon>Cuscuteae</taxon>
        <taxon>Cuscuta</taxon>
        <taxon>Cuscuta subgen. Grammica</taxon>
        <taxon>Cuscuta sect. Cleistogrammica</taxon>
    </lineage>
</organism>
<dbReference type="PROSITE" id="PS50922">
    <property type="entry name" value="TLC"/>
    <property type="match status" value="1"/>
</dbReference>
<feature type="transmembrane region" description="Helical" evidence="6">
    <location>
        <begin position="189"/>
        <end position="210"/>
    </location>
</feature>
<dbReference type="PANTHER" id="PTHR31898:SF1">
    <property type="entry name" value="TLC DOMAIN-CONTAINING PROTEIN 5"/>
    <property type="match status" value="1"/>
</dbReference>
<comment type="subcellular location">
    <subcellularLocation>
        <location evidence="1">Membrane</location>
        <topology evidence="1">Multi-pass membrane protein</topology>
    </subcellularLocation>
</comment>
<keyword evidence="3 6" id="KW-1133">Transmembrane helix</keyword>
<dbReference type="SMART" id="SM00724">
    <property type="entry name" value="TLC"/>
    <property type="match status" value="1"/>
</dbReference>
<dbReference type="PANTHER" id="PTHR31898">
    <property type="entry name" value="TRANSMEMBRANE PROTEIN 136"/>
    <property type="match status" value="1"/>
</dbReference>
<sequence>MEDYVIKTLVWSVISWTTLFLMSTKLLPRRSFNFCNRTVSVVHASLAVTLASLSVRDWSCPVCPLASISTPHQMRILAITVGYMIYDLGCCLSHNQLKADDLAHHLVSILGIGAGLAYRRCGSEMVAALWVTEASSPFLHMREFLKELGYRDTYLNLAADICFAVIFSFARMIVGSYLVYATLSADNPILIQAMAVGLLVVSVFWFFKILRMMVYKLSKRKPKKNK</sequence>
<dbReference type="Pfam" id="PF03798">
    <property type="entry name" value="TRAM_LAG1_CLN8"/>
    <property type="match status" value="1"/>
</dbReference>
<evidence type="ECO:0000256" key="4">
    <source>
        <dbReference type="ARBA" id="ARBA00023136"/>
    </source>
</evidence>
<keyword evidence="2 5" id="KW-0812">Transmembrane</keyword>
<dbReference type="InterPro" id="IPR042512">
    <property type="entry name" value="TLCD5"/>
</dbReference>
<evidence type="ECO:0000259" key="7">
    <source>
        <dbReference type="PROSITE" id="PS50922"/>
    </source>
</evidence>
<name>A0A328E7U0_9ASTE</name>
<evidence type="ECO:0000256" key="2">
    <source>
        <dbReference type="ARBA" id="ARBA00022692"/>
    </source>
</evidence>
<protein>
    <recommendedName>
        <fullName evidence="7">TLC domain-containing protein</fullName>
    </recommendedName>
</protein>
<dbReference type="AlphaFoldDB" id="A0A328E7U0"/>
<evidence type="ECO:0000313" key="8">
    <source>
        <dbReference type="EMBL" id="RAL53640.1"/>
    </source>
</evidence>
<gene>
    <name evidence="8" type="ORF">DM860_012255</name>
</gene>
<evidence type="ECO:0000256" key="1">
    <source>
        <dbReference type="ARBA" id="ARBA00004141"/>
    </source>
</evidence>
<dbReference type="InterPro" id="IPR006634">
    <property type="entry name" value="TLC-dom"/>
</dbReference>
<accession>A0A328E7U0</accession>
<evidence type="ECO:0000256" key="6">
    <source>
        <dbReference type="SAM" id="Phobius"/>
    </source>
</evidence>
<comment type="caution">
    <text evidence="8">The sequence shown here is derived from an EMBL/GenBank/DDBJ whole genome shotgun (WGS) entry which is preliminary data.</text>
</comment>
<dbReference type="Proteomes" id="UP000249390">
    <property type="component" value="Unassembled WGS sequence"/>
</dbReference>
<dbReference type="EMBL" id="NQVE01000018">
    <property type="protein sequence ID" value="RAL53640.1"/>
    <property type="molecule type" value="Genomic_DNA"/>
</dbReference>